<dbReference type="RefSeq" id="WP_163587669.1">
    <property type="nucleotide sequence ID" value="NZ_CP040853.1"/>
</dbReference>
<accession>A0AAE6WJM2</accession>
<dbReference type="AlphaFoldDB" id="A0AAE6WJM2"/>
<organism evidence="1 2">
    <name type="scientific">Ligilactobacillus murinus</name>
    <dbReference type="NCBI Taxonomy" id="1622"/>
    <lineage>
        <taxon>Bacteria</taxon>
        <taxon>Bacillati</taxon>
        <taxon>Bacillota</taxon>
        <taxon>Bacilli</taxon>
        <taxon>Lactobacillales</taxon>
        <taxon>Lactobacillaceae</taxon>
        <taxon>Ligilactobacillus</taxon>
    </lineage>
</organism>
<evidence type="ECO:0000313" key="2">
    <source>
        <dbReference type="Proteomes" id="UP000463931"/>
    </source>
</evidence>
<evidence type="ECO:0000313" key="1">
    <source>
        <dbReference type="EMBL" id="QIA91173.1"/>
    </source>
</evidence>
<geneLocation type="plasmid" evidence="1 2">
    <name>unnamed</name>
</geneLocation>
<protein>
    <submittedName>
        <fullName evidence="1">Uncharacterized protein</fullName>
    </submittedName>
</protein>
<name>A0AAE6WJM2_9LACO</name>
<sequence length="538" mass="61121">MEYITVEGQKYPVLSKQTSKFQTANIYFFEIPNGDVSLIVDGKELSGTISRFGETASLTLEEAMVLLESIEKESENSMYGEATNVMNILQRVTESKEAFNFLLNDSNCPAWVSNFNRSDIMATTTYALFKDKFKDFVFSECFNISRQFTNKVDVDDVIAEADLDPDPAGAIASYLDVCPESFISDEEAITMAKELIGANPDRFTIPIANYINANFYGIISTEDGDIIDPSNLNKFVLSTIFLNDPIDIEELVSGHISTTDVVDLILQKLILFDDYDDYVKRFGETPEYMNLPLHEAKEEISQYISSKKLFNRSSVEAYYVCSGKKVLTAIASTKELFNEIFIENTVDILDVTNDLIPMTSEELTEFLDDHVKELQDKTFNDIKPTFAKVLGPDIVDYDLDTILTTHLSGSLQSFLVNNYLPEKFIKHTPLQNIIDSFSEREDVKKAYKAEDNPGPFIMWLGRNLPYENLNECYWSKYLDKIQDKYFEEVAIRILSETTGEVTFGDVLRSVKQNPALALRVFEGSLEPEIFVKKLILEQ</sequence>
<dbReference type="EMBL" id="CP040853">
    <property type="protein sequence ID" value="QIA91173.1"/>
    <property type="molecule type" value="Genomic_DNA"/>
</dbReference>
<gene>
    <name evidence="1" type="ORF">FEE40_13300</name>
</gene>
<keyword evidence="1" id="KW-0614">Plasmid</keyword>
<reference evidence="1 2" key="1">
    <citation type="journal article" date="2019" name="Nat. Med.">
        <title>Preventing dysbiosis of the neonatal mouse intestinal microbiome protects against late-onset sepsis.</title>
        <authorList>
            <person name="Singer J.R."/>
            <person name="Blosser E.G."/>
            <person name="Zindl C.L."/>
            <person name="Silberger D.J."/>
            <person name="Conlan S."/>
            <person name="Laufer V.A."/>
            <person name="DiToro D."/>
            <person name="Deming C."/>
            <person name="Kumar R."/>
            <person name="Morrow C.D."/>
            <person name="Segre J.A."/>
            <person name="Gray M.J."/>
            <person name="Randolph D.A."/>
            <person name="Weaver C.T."/>
        </authorList>
    </citation>
    <scope>NUCLEOTIDE SEQUENCE [LARGE SCALE GENOMIC DNA]</scope>
    <source>
        <strain evidence="1 2">V10</strain>
    </source>
</reference>
<proteinExistence type="predicted"/>
<dbReference type="Proteomes" id="UP000463931">
    <property type="component" value="Plasmid unnamed"/>
</dbReference>